<dbReference type="Gene3D" id="1.20.1070.10">
    <property type="entry name" value="Rhodopsin 7-helix transmembrane proteins"/>
    <property type="match status" value="1"/>
</dbReference>
<keyword evidence="9" id="KW-1015">Disulfide bond</keyword>
<evidence type="ECO:0000256" key="3">
    <source>
        <dbReference type="ARBA" id="ARBA00022606"/>
    </source>
</evidence>
<dbReference type="SUPFAM" id="SSF81321">
    <property type="entry name" value="Family A G protein-coupled receptor-like"/>
    <property type="match status" value="1"/>
</dbReference>
<dbReference type="CDD" id="cd13954">
    <property type="entry name" value="7tmA_OR"/>
    <property type="match status" value="1"/>
</dbReference>
<dbReference type="EMBL" id="JAHFZB010000008">
    <property type="protein sequence ID" value="KAK6487219.1"/>
    <property type="molecule type" value="Genomic_DNA"/>
</dbReference>
<protein>
    <submittedName>
        <fullName evidence="16">Olfactory receptor 2AT4-like</fullName>
    </submittedName>
</protein>
<evidence type="ECO:0000256" key="2">
    <source>
        <dbReference type="ARBA" id="ARBA00022475"/>
    </source>
</evidence>
<dbReference type="InterPro" id="IPR000276">
    <property type="entry name" value="GPCR_Rhodpsn"/>
</dbReference>
<evidence type="ECO:0000256" key="8">
    <source>
        <dbReference type="ARBA" id="ARBA00023136"/>
    </source>
</evidence>
<evidence type="ECO:0000256" key="7">
    <source>
        <dbReference type="ARBA" id="ARBA00023040"/>
    </source>
</evidence>
<evidence type="ECO:0000256" key="12">
    <source>
        <dbReference type="ARBA" id="ARBA00023224"/>
    </source>
</evidence>
<keyword evidence="6 14" id="KW-1133">Transmembrane helix</keyword>
<dbReference type="PROSITE" id="PS50262">
    <property type="entry name" value="G_PROTEIN_RECEP_F1_2"/>
    <property type="match status" value="1"/>
</dbReference>
<feature type="transmembrane region" description="Helical" evidence="14">
    <location>
        <begin position="106"/>
        <end position="130"/>
    </location>
</feature>
<feature type="transmembrane region" description="Helical" evidence="14">
    <location>
        <begin position="352"/>
        <end position="372"/>
    </location>
</feature>
<feature type="domain" description="G-protein coupled receptors family 1 profile" evidence="15">
    <location>
        <begin position="121"/>
        <end position="370"/>
    </location>
</feature>
<feature type="transmembrane region" description="Helical" evidence="14">
    <location>
        <begin position="210"/>
        <end position="235"/>
    </location>
</feature>
<dbReference type="InterPro" id="IPR000725">
    <property type="entry name" value="Olfact_rcpt"/>
</dbReference>
<keyword evidence="7 13" id="KW-0297">G-protein coupled receptor</keyword>
<evidence type="ECO:0000256" key="5">
    <source>
        <dbReference type="ARBA" id="ARBA00022725"/>
    </source>
</evidence>
<comment type="subcellular location">
    <subcellularLocation>
        <location evidence="1">Cell membrane</location>
        <topology evidence="1">Multi-pass membrane protein</topology>
    </subcellularLocation>
</comment>
<dbReference type="PROSITE" id="PS00237">
    <property type="entry name" value="G_PROTEIN_RECEP_F1_1"/>
    <property type="match status" value="1"/>
</dbReference>
<name>A0ABR0ZR01_HUSHU</name>
<feature type="transmembrane region" description="Helical" evidence="14">
    <location>
        <begin position="275"/>
        <end position="299"/>
    </location>
</feature>
<feature type="transmembrane region" description="Helical" evidence="14">
    <location>
        <begin position="142"/>
        <end position="165"/>
    </location>
</feature>
<gene>
    <name evidence="16" type="ORF">HHUSO_G11008</name>
</gene>
<evidence type="ECO:0000256" key="6">
    <source>
        <dbReference type="ARBA" id="ARBA00022989"/>
    </source>
</evidence>
<evidence type="ECO:0000313" key="17">
    <source>
        <dbReference type="Proteomes" id="UP001369086"/>
    </source>
</evidence>
<reference evidence="16 17" key="1">
    <citation type="submission" date="2021-05" db="EMBL/GenBank/DDBJ databases">
        <authorList>
            <person name="Zahm M."/>
            <person name="Klopp C."/>
            <person name="Cabau C."/>
            <person name="Kuhl H."/>
            <person name="Suciu R."/>
            <person name="Ciorpac M."/>
            <person name="Holostenco D."/>
            <person name="Gessner J."/>
            <person name="Wuertz S."/>
            <person name="Hohne C."/>
            <person name="Stock M."/>
            <person name="Gislard M."/>
            <person name="Lluch J."/>
            <person name="Milhes M."/>
            <person name="Lampietro C."/>
            <person name="Lopez Roques C."/>
            <person name="Donnadieu C."/>
            <person name="Du K."/>
            <person name="Schartl M."/>
            <person name="Guiguen Y."/>
        </authorList>
    </citation>
    <scope>NUCLEOTIDE SEQUENCE [LARGE SCALE GENOMIC DNA]</scope>
    <source>
        <strain evidence="16">Hh-F2</strain>
        <tissue evidence="16">Blood</tissue>
    </source>
</reference>
<accession>A0ABR0ZR01</accession>
<evidence type="ECO:0000256" key="9">
    <source>
        <dbReference type="ARBA" id="ARBA00023157"/>
    </source>
</evidence>
<keyword evidence="3" id="KW-0716">Sensory transduction</keyword>
<keyword evidence="12 13" id="KW-0807">Transducer</keyword>
<proteinExistence type="inferred from homology"/>
<evidence type="ECO:0000313" key="16">
    <source>
        <dbReference type="EMBL" id="KAK6487219.1"/>
    </source>
</evidence>
<feature type="transmembrane region" description="Helical" evidence="14">
    <location>
        <begin position="171"/>
        <end position="198"/>
    </location>
</feature>
<dbReference type="Proteomes" id="UP001369086">
    <property type="component" value="Unassembled WGS sequence"/>
</dbReference>
<evidence type="ECO:0000256" key="13">
    <source>
        <dbReference type="RuleBase" id="RU000688"/>
    </source>
</evidence>
<evidence type="ECO:0000256" key="10">
    <source>
        <dbReference type="ARBA" id="ARBA00023170"/>
    </source>
</evidence>
<dbReference type="Pfam" id="PF13853">
    <property type="entry name" value="7tm_4"/>
    <property type="match status" value="1"/>
</dbReference>
<dbReference type="PANTHER" id="PTHR24242:SF359">
    <property type="entry name" value="ODORANT RECEPTOR-RELATED"/>
    <property type="match status" value="1"/>
</dbReference>
<dbReference type="InterPro" id="IPR017452">
    <property type="entry name" value="GPCR_Rhodpsn_7TM"/>
</dbReference>
<evidence type="ECO:0000256" key="14">
    <source>
        <dbReference type="SAM" id="Phobius"/>
    </source>
</evidence>
<feature type="transmembrane region" description="Helical" evidence="14">
    <location>
        <begin position="320"/>
        <end position="340"/>
    </location>
</feature>
<dbReference type="PANTHER" id="PTHR24242">
    <property type="entry name" value="G-PROTEIN COUPLED RECEPTOR"/>
    <property type="match status" value="1"/>
</dbReference>
<dbReference type="PRINTS" id="PR00237">
    <property type="entry name" value="GPCRRHODOPSN"/>
</dbReference>
<evidence type="ECO:0000259" key="15">
    <source>
        <dbReference type="PROSITE" id="PS50262"/>
    </source>
</evidence>
<comment type="caution">
    <text evidence="16">The sequence shown here is derived from an EMBL/GenBank/DDBJ whole genome shotgun (WGS) entry which is preliminary data.</text>
</comment>
<evidence type="ECO:0000256" key="4">
    <source>
        <dbReference type="ARBA" id="ARBA00022692"/>
    </source>
</evidence>
<evidence type="ECO:0000256" key="1">
    <source>
        <dbReference type="ARBA" id="ARBA00004651"/>
    </source>
</evidence>
<keyword evidence="17" id="KW-1185">Reference proteome</keyword>
<dbReference type="InterPro" id="IPR050939">
    <property type="entry name" value="Olfactory_GPCR1"/>
</dbReference>
<keyword evidence="11" id="KW-0325">Glycoprotein</keyword>
<organism evidence="16 17">
    <name type="scientific">Huso huso</name>
    <name type="common">Beluga</name>
    <name type="synonym">Acipenser huso</name>
    <dbReference type="NCBI Taxonomy" id="61971"/>
    <lineage>
        <taxon>Eukaryota</taxon>
        <taxon>Metazoa</taxon>
        <taxon>Chordata</taxon>
        <taxon>Craniata</taxon>
        <taxon>Vertebrata</taxon>
        <taxon>Euteleostomi</taxon>
        <taxon>Actinopterygii</taxon>
        <taxon>Chondrostei</taxon>
        <taxon>Acipenseriformes</taxon>
        <taxon>Acipenseridae</taxon>
        <taxon>Huso</taxon>
    </lineage>
</organism>
<keyword evidence="4 13" id="KW-0812">Transmembrane</keyword>
<sequence length="409" mass="46194">MHSEDHLLSFPVEIIESELDPGLLQLIYEIRVTSLESELDPGLLQLIYEIRVTLLESELDPGLLQLIYEIRAQKSYERMNNASVTVYRVEAFLLDGVPGLEEYQSALFAVFLLVYLVTFVGNLLILILVIRDRSLHTPMYFFLCNLSFVDIIIPTAIIPKLLAVLVANDKYISFAGCFVQMYAVIAFGSTEWFLLIVMSYDRYVAIVKPLHYHVIINPGACVVLAGAAWGLGLLVPLPAIFMATKQPYCGSNKILYCFCDYSPVVTLACADVTNAINIAFVFAMLVINISFFVVLWTYFRILTVILKMTADDRRKAFSTCSSHLSVVVTYFLSTALVYIAVKIGTIPEYSRVIIGVFYYFLTPMLNPIIYTLRNEKIKLAAQKYLRLKLGFKAVFPQRVHSVTVSSLKE</sequence>
<keyword evidence="10 13" id="KW-0675">Receptor</keyword>
<keyword evidence="2" id="KW-1003">Cell membrane</keyword>
<keyword evidence="8 14" id="KW-0472">Membrane</keyword>
<dbReference type="PRINTS" id="PR00245">
    <property type="entry name" value="OLFACTORYR"/>
</dbReference>
<comment type="similarity">
    <text evidence="13">Belongs to the G-protein coupled receptor 1 family.</text>
</comment>
<keyword evidence="5" id="KW-0552">Olfaction</keyword>
<evidence type="ECO:0000256" key="11">
    <source>
        <dbReference type="ARBA" id="ARBA00023180"/>
    </source>
</evidence>